<protein>
    <recommendedName>
        <fullName evidence="4">Secreted protein</fullName>
    </recommendedName>
</protein>
<evidence type="ECO:0008006" key="4">
    <source>
        <dbReference type="Google" id="ProtNLM"/>
    </source>
</evidence>
<dbReference type="Proteomes" id="UP000772434">
    <property type="component" value="Unassembled WGS sequence"/>
</dbReference>
<comment type="caution">
    <text evidence="2">The sequence shown here is derived from an EMBL/GenBank/DDBJ whole genome shotgun (WGS) entry which is preliminary data.</text>
</comment>
<keyword evidence="3" id="KW-1185">Reference proteome</keyword>
<proteinExistence type="predicted"/>
<dbReference type="EMBL" id="JADNRY010000034">
    <property type="protein sequence ID" value="KAF9071175.1"/>
    <property type="molecule type" value="Genomic_DNA"/>
</dbReference>
<evidence type="ECO:0000313" key="2">
    <source>
        <dbReference type="EMBL" id="KAF9071175.1"/>
    </source>
</evidence>
<evidence type="ECO:0000313" key="3">
    <source>
        <dbReference type="Proteomes" id="UP000772434"/>
    </source>
</evidence>
<organism evidence="2 3">
    <name type="scientific">Rhodocollybia butyracea</name>
    <dbReference type="NCBI Taxonomy" id="206335"/>
    <lineage>
        <taxon>Eukaryota</taxon>
        <taxon>Fungi</taxon>
        <taxon>Dikarya</taxon>
        <taxon>Basidiomycota</taxon>
        <taxon>Agaricomycotina</taxon>
        <taxon>Agaricomycetes</taxon>
        <taxon>Agaricomycetidae</taxon>
        <taxon>Agaricales</taxon>
        <taxon>Marasmiineae</taxon>
        <taxon>Omphalotaceae</taxon>
        <taxon>Rhodocollybia</taxon>
    </lineage>
</organism>
<evidence type="ECO:0000256" key="1">
    <source>
        <dbReference type="SAM" id="SignalP"/>
    </source>
</evidence>
<accession>A0A9P5U8P1</accession>
<keyword evidence="1" id="KW-0732">Signal</keyword>
<feature type="chain" id="PRO_5040149561" description="Secreted protein" evidence="1">
    <location>
        <begin position="21"/>
        <end position="157"/>
    </location>
</feature>
<sequence>MRFGCISACLFFGLIPAVFALPVNNEITRRAPDPLEIHITYPKALEHLESKIYLVMHSVLDEYRVNLLIGENWKIVPMKTLPPPSVQKQKGWITAQIRGPEPCRPPKLSQGKDSKDHCEMLVYLKKPTENVMIKDATGRTIVTKSETTVKPSSSRIN</sequence>
<dbReference type="AlphaFoldDB" id="A0A9P5U8P1"/>
<gene>
    <name evidence="2" type="ORF">BDP27DRAFT_1401549</name>
</gene>
<name>A0A9P5U8P1_9AGAR</name>
<reference evidence="2" key="1">
    <citation type="submission" date="2020-11" db="EMBL/GenBank/DDBJ databases">
        <authorList>
            <consortium name="DOE Joint Genome Institute"/>
            <person name="Ahrendt S."/>
            <person name="Riley R."/>
            <person name="Andreopoulos W."/>
            <person name="Labutti K."/>
            <person name="Pangilinan J."/>
            <person name="Ruiz-Duenas F.J."/>
            <person name="Barrasa J.M."/>
            <person name="Sanchez-Garcia M."/>
            <person name="Camarero S."/>
            <person name="Miyauchi S."/>
            <person name="Serrano A."/>
            <person name="Linde D."/>
            <person name="Babiker R."/>
            <person name="Drula E."/>
            <person name="Ayuso-Fernandez I."/>
            <person name="Pacheco R."/>
            <person name="Padilla G."/>
            <person name="Ferreira P."/>
            <person name="Barriuso J."/>
            <person name="Kellner H."/>
            <person name="Castanera R."/>
            <person name="Alfaro M."/>
            <person name="Ramirez L."/>
            <person name="Pisabarro A.G."/>
            <person name="Kuo A."/>
            <person name="Tritt A."/>
            <person name="Lipzen A."/>
            <person name="He G."/>
            <person name="Yan M."/>
            <person name="Ng V."/>
            <person name="Cullen D."/>
            <person name="Martin F."/>
            <person name="Rosso M.-N."/>
            <person name="Henrissat B."/>
            <person name="Hibbett D."/>
            <person name="Martinez A.T."/>
            <person name="Grigoriev I.V."/>
        </authorList>
    </citation>
    <scope>NUCLEOTIDE SEQUENCE</scope>
    <source>
        <strain evidence="2">AH 40177</strain>
    </source>
</reference>
<feature type="signal peptide" evidence="1">
    <location>
        <begin position="1"/>
        <end position="20"/>
    </location>
</feature>